<dbReference type="AlphaFoldDB" id="A0A517LFU9"/>
<evidence type="ECO:0000256" key="4">
    <source>
        <dbReference type="ARBA" id="ARBA00023242"/>
    </source>
</evidence>
<dbReference type="Pfam" id="PF05997">
    <property type="entry name" value="Nop52"/>
    <property type="match status" value="1"/>
</dbReference>
<dbReference type="GO" id="GO:0005634">
    <property type="term" value="C:nucleus"/>
    <property type="evidence" value="ECO:0007669"/>
    <property type="project" value="UniProtKB-SubCell"/>
</dbReference>
<comment type="subcellular location">
    <subcellularLocation>
        <location evidence="1">Nucleus</location>
    </subcellularLocation>
</comment>
<keyword evidence="4" id="KW-0539">Nucleus</keyword>
<evidence type="ECO:0000256" key="2">
    <source>
        <dbReference type="ARBA" id="ARBA00006374"/>
    </source>
</evidence>
<dbReference type="GO" id="GO:0006364">
    <property type="term" value="P:rRNA processing"/>
    <property type="evidence" value="ECO:0007669"/>
    <property type="project" value="UniProtKB-KW"/>
</dbReference>
<protein>
    <recommendedName>
        <fullName evidence="8">Ribosomal RNA-processing protein 1</fullName>
    </recommendedName>
</protein>
<gene>
    <name evidence="6" type="ORF">FKW77_006957</name>
</gene>
<accession>A0A517LFU9</accession>
<evidence type="ECO:0008006" key="8">
    <source>
        <dbReference type="Google" id="ProtNLM"/>
    </source>
</evidence>
<evidence type="ECO:0000256" key="1">
    <source>
        <dbReference type="ARBA" id="ARBA00004123"/>
    </source>
</evidence>
<proteinExistence type="inferred from homology"/>
<dbReference type="STRING" id="50376.A0A517LFU9"/>
<keyword evidence="7" id="KW-1185">Reference proteome</keyword>
<evidence type="ECO:0000313" key="7">
    <source>
        <dbReference type="Proteomes" id="UP000316270"/>
    </source>
</evidence>
<evidence type="ECO:0000313" key="6">
    <source>
        <dbReference type="EMBL" id="QDS74491.1"/>
    </source>
</evidence>
<comment type="similarity">
    <text evidence="2">Belongs to the RRP1 family.</text>
</comment>
<dbReference type="Proteomes" id="UP000316270">
    <property type="component" value="Chromosome 11"/>
</dbReference>
<dbReference type="EMBL" id="CP042195">
    <property type="protein sequence ID" value="QDS74491.1"/>
    <property type="molecule type" value="Genomic_DNA"/>
</dbReference>
<feature type="region of interest" description="Disordered" evidence="5">
    <location>
        <begin position="224"/>
        <end position="245"/>
    </location>
</feature>
<evidence type="ECO:0000256" key="3">
    <source>
        <dbReference type="ARBA" id="ARBA00022552"/>
    </source>
</evidence>
<dbReference type="PANTHER" id="PTHR13026">
    <property type="entry name" value="NNP-1 PROTEIN NOVEL NUCLEAR PROTEIN 1 NOP52"/>
    <property type="match status" value="1"/>
</dbReference>
<dbReference type="GO" id="GO:0030688">
    <property type="term" value="C:preribosome, small subunit precursor"/>
    <property type="evidence" value="ECO:0007669"/>
    <property type="project" value="InterPro"/>
</dbReference>
<reference evidence="6 7" key="1">
    <citation type="submission" date="2019-07" db="EMBL/GenBank/DDBJ databases">
        <title>Finished genome of Venturia effusa.</title>
        <authorList>
            <person name="Young C.A."/>
            <person name="Cox M.P."/>
            <person name="Ganley A.R.D."/>
            <person name="David W.J."/>
        </authorList>
    </citation>
    <scope>NUCLEOTIDE SEQUENCE [LARGE SCALE GENOMIC DNA]</scope>
    <source>
        <strain evidence="7">albino</strain>
    </source>
</reference>
<name>A0A517LFU9_9PEZI</name>
<dbReference type="PANTHER" id="PTHR13026:SF0">
    <property type="entry name" value="RIBOSOMAL RNA PROCESSING 1B"/>
    <property type="match status" value="1"/>
</dbReference>
<organism evidence="6 7">
    <name type="scientific">Venturia effusa</name>
    <dbReference type="NCBI Taxonomy" id="50376"/>
    <lineage>
        <taxon>Eukaryota</taxon>
        <taxon>Fungi</taxon>
        <taxon>Dikarya</taxon>
        <taxon>Ascomycota</taxon>
        <taxon>Pezizomycotina</taxon>
        <taxon>Dothideomycetes</taxon>
        <taxon>Pleosporomycetidae</taxon>
        <taxon>Venturiales</taxon>
        <taxon>Venturiaceae</taxon>
        <taxon>Venturia</taxon>
    </lineage>
</organism>
<dbReference type="OrthoDB" id="2019504at2759"/>
<keyword evidence="3" id="KW-0698">rRNA processing</keyword>
<evidence type="ECO:0000256" key="5">
    <source>
        <dbReference type="SAM" id="MobiDB-lite"/>
    </source>
</evidence>
<feature type="compositionally biased region" description="Acidic residues" evidence="5">
    <location>
        <begin position="225"/>
        <end position="245"/>
    </location>
</feature>
<sequence>MADITPSQGSQSFMKQLAANEKRVRDKAVESLRSYLRHRASISELELLKLWKGLYYCMWMSDKPRNQQQLARDLASLVNDLPKEVVVPFLDAFWKTMSREWGGIDVLRMDKFLYLVRQYLNASFSFFARSGWKDTTRLDEYMTVLSTTPLHPTEKRIPNGIRFHVIDVYVDELEKVDEETEAEMPVETLLEPLRVLVRESPTKLVRNKVKEALEDDRVKAWLGEEAAEEDRDKEEENDEWGGIDG</sequence>
<dbReference type="InterPro" id="IPR010301">
    <property type="entry name" value="RRP1"/>
</dbReference>